<gene>
    <name evidence="1" type="ORF">H9948_06085</name>
</gene>
<name>A0A9D2KYS0_9LACT</name>
<sequence>MSIITKKEWTGNNKSVYTTLGASNHAIGNREVNDYYATDPIAIDLLLKEETFNKNIWECACGEGHMSERLKENGFEVYSTDLVDRGYQDEILDFLNSDVSFNGDIITNPPYKYAQDFIEKSISNVNEGNKVAMFLKLTFLESKKRKELFEKYPFKTLYVASGRISCAKNGDFEEYPSSAVAYGWYVWEKGFEGNPTIKWIN</sequence>
<dbReference type="InterPro" id="IPR029063">
    <property type="entry name" value="SAM-dependent_MTases_sf"/>
</dbReference>
<dbReference type="SUPFAM" id="SSF53335">
    <property type="entry name" value="S-adenosyl-L-methionine-dependent methyltransferases"/>
    <property type="match status" value="1"/>
</dbReference>
<protein>
    <submittedName>
        <fullName evidence="1">NAD(P)-dependent oxidoreductase</fullName>
    </submittedName>
</protein>
<dbReference type="Proteomes" id="UP000886856">
    <property type="component" value="Unassembled WGS sequence"/>
</dbReference>
<dbReference type="AlphaFoldDB" id="A0A9D2KYS0"/>
<accession>A0A9D2KYS0</accession>
<evidence type="ECO:0000313" key="1">
    <source>
        <dbReference type="EMBL" id="HJA90346.1"/>
    </source>
</evidence>
<organism evidence="1 2">
    <name type="scientific">Candidatus Jeotgalibaca merdavium</name>
    <dbReference type="NCBI Taxonomy" id="2838627"/>
    <lineage>
        <taxon>Bacteria</taxon>
        <taxon>Bacillati</taxon>
        <taxon>Bacillota</taxon>
        <taxon>Bacilli</taxon>
        <taxon>Lactobacillales</taxon>
        <taxon>Carnobacteriaceae</taxon>
        <taxon>Jeotgalibaca</taxon>
    </lineage>
</organism>
<comment type="caution">
    <text evidence="1">The sequence shown here is derived from an EMBL/GenBank/DDBJ whole genome shotgun (WGS) entry which is preliminary data.</text>
</comment>
<dbReference type="EMBL" id="DWYW01000136">
    <property type="protein sequence ID" value="HJA90346.1"/>
    <property type="molecule type" value="Genomic_DNA"/>
</dbReference>
<reference evidence="1" key="1">
    <citation type="journal article" date="2021" name="PeerJ">
        <title>Extensive microbial diversity within the chicken gut microbiome revealed by metagenomics and culture.</title>
        <authorList>
            <person name="Gilroy R."/>
            <person name="Ravi A."/>
            <person name="Getino M."/>
            <person name="Pursley I."/>
            <person name="Horton D.L."/>
            <person name="Alikhan N.F."/>
            <person name="Baker D."/>
            <person name="Gharbi K."/>
            <person name="Hall N."/>
            <person name="Watson M."/>
            <person name="Adriaenssens E.M."/>
            <person name="Foster-Nyarko E."/>
            <person name="Jarju S."/>
            <person name="Secka A."/>
            <person name="Antonio M."/>
            <person name="Oren A."/>
            <person name="Chaudhuri R.R."/>
            <person name="La Ragione R."/>
            <person name="Hildebrand F."/>
            <person name="Pallen M.J."/>
        </authorList>
    </citation>
    <scope>NUCLEOTIDE SEQUENCE</scope>
    <source>
        <strain evidence="1">CHK171-505</strain>
    </source>
</reference>
<reference evidence="1" key="2">
    <citation type="submission" date="2021-04" db="EMBL/GenBank/DDBJ databases">
        <authorList>
            <person name="Gilroy R."/>
        </authorList>
    </citation>
    <scope>NUCLEOTIDE SEQUENCE</scope>
    <source>
        <strain evidence="1">CHK171-505</strain>
    </source>
</reference>
<evidence type="ECO:0000313" key="2">
    <source>
        <dbReference type="Proteomes" id="UP000886856"/>
    </source>
</evidence>
<proteinExistence type="predicted"/>